<accession>A0ABR4QPV8</accession>
<proteinExistence type="predicted"/>
<keyword evidence="2" id="KW-1185">Reference proteome</keyword>
<organism evidence="1 2">
    <name type="scientific">Taenia crassiceps</name>
    <dbReference type="NCBI Taxonomy" id="6207"/>
    <lineage>
        <taxon>Eukaryota</taxon>
        <taxon>Metazoa</taxon>
        <taxon>Spiralia</taxon>
        <taxon>Lophotrochozoa</taxon>
        <taxon>Platyhelminthes</taxon>
        <taxon>Cestoda</taxon>
        <taxon>Eucestoda</taxon>
        <taxon>Cyclophyllidea</taxon>
        <taxon>Taeniidae</taxon>
        <taxon>Taenia</taxon>
    </lineage>
</organism>
<sequence length="232" mass="27072">MENIGTYGLEQKMSEYLHLIQQNRMPQSYAYTSRNGFPPGLIGSEYVSIVLPPLRPPGRSRLEPWFRIARDEWIKATMQSSRLEAICKRSAQYWLDCAFRWTHFLQQQAKINEIRVAVNQDFKRVLQKTILQAFGFRLEYVVFYCHLRRVWQEGRRDQIILPDPYGLCPRVCGDRNGKMEDADDAIEVNNWPTRPENRMEQCVPPIGLPTTLTSSCIPDSHGKYEDLTSHYG</sequence>
<name>A0ABR4QPV8_9CEST</name>
<gene>
    <name evidence="1" type="ORF">TcWFU_003093</name>
</gene>
<reference evidence="1 2" key="1">
    <citation type="journal article" date="2022" name="Front. Cell. Infect. Microbiol.">
        <title>The Genomes of Two Strains of Taenia crassiceps the Animal Model for the Study of Human Cysticercosis.</title>
        <authorList>
            <person name="Bobes R.J."/>
            <person name="Estrada K."/>
            <person name="Rios-Valencia D.G."/>
            <person name="Calderon-Gallegos A."/>
            <person name="de la Torre P."/>
            <person name="Carrero J.C."/>
            <person name="Sanchez-Flores A."/>
            <person name="Laclette J.P."/>
        </authorList>
    </citation>
    <scope>NUCLEOTIDE SEQUENCE [LARGE SCALE GENOMIC DNA]</scope>
    <source>
        <strain evidence="1">WFUcys</strain>
    </source>
</reference>
<dbReference type="EMBL" id="JAKROA010000001">
    <property type="protein sequence ID" value="KAL5111696.1"/>
    <property type="molecule type" value="Genomic_DNA"/>
</dbReference>
<evidence type="ECO:0000313" key="1">
    <source>
        <dbReference type="EMBL" id="KAL5111696.1"/>
    </source>
</evidence>
<protein>
    <submittedName>
        <fullName evidence="1">Uncharacterized protein</fullName>
    </submittedName>
</protein>
<comment type="caution">
    <text evidence="1">The sequence shown here is derived from an EMBL/GenBank/DDBJ whole genome shotgun (WGS) entry which is preliminary data.</text>
</comment>
<evidence type="ECO:0000313" key="2">
    <source>
        <dbReference type="Proteomes" id="UP001651158"/>
    </source>
</evidence>
<dbReference type="Proteomes" id="UP001651158">
    <property type="component" value="Unassembled WGS sequence"/>
</dbReference>